<dbReference type="Gene3D" id="3.40.50.2300">
    <property type="match status" value="1"/>
</dbReference>
<dbReference type="AlphaFoldDB" id="A0A9D7SSQ7"/>
<dbReference type="InterPro" id="IPR011006">
    <property type="entry name" value="CheY-like_superfamily"/>
</dbReference>
<dbReference type="SMART" id="SM00850">
    <property type="entry name" value="LytTR"/>
    <property type="match status" value="1"/>
</dbReference>
<reference evidence="4 5" key="1">
    <citation type="submission" date="2020-10" db="EMBL/GenBank/DDBJ databases">
        <title>Connecting structure to function with the recovery of over 1000 high-quality activated sludge metagenome-assembled genomes encoding full-length rRNA genes using long-read sequencing.</title>
        <authorList>
            <person name="Singleton C.M."/>
            <person name="Petriglieri F."/>
            <person name="Kristensen J.M."/>
            <person name="Kirkegaard R.H."/>
            <person name="Michaelsen T.Y."/>
            <person name="Andersen M.H."/>
            <person name="Karst S.M."/>
            <person name="Dueholm M.S."/>
            <person name="Nielsen P.H."/>
            <person name="Albertsen M."/>
        </authorList>
    </citation>
    <scope>NUCLEOTIDE SEQUENCE [LARGE SCALE GENOMIC DNA]</scope>
    <source>
        <strain evidence="4">Ribe_18-Q3-R11-54_MAXAC.273</strain>
    </source>
</reference>
<dbReference type="Proteomes" id="UP000808337">
    <property type="component" value="Unassembled WGS sequence"/>
</dbReference>
<name>A0A9D7SSQ7_9BACT</name>
<dbReference type="Pfam" id="PF00072">
    <property type="entry name" value="Response_reg"/>
    <property type="match status" value="1"/>
</dbReference>
<protein>
    <submittedName>
        <fullName evidence="4">Response regulator transcription factor</fullName>
    </submittedName>
</protein>
<feature type="modified residue" description="4-aspartylphosphate" evidence="1">
    <location>
        <position position="55"/>
    </location>
</feature>
<dbReference type="Pfam" id="PF04397">
    <property type="entry name" value="LytTR"/>
    <property type="match status" value="1"/>
</dbReference>
<dbReference type="PANTHER" id="PTHR37299:SF1">
    <property type="entry name" value="STAGE 0 SPORULATION PROTEIN A HOMOLOG"/>
    <property type="match status" value="1"/>
</dbReference>
<dbReference type="PROSITE" id="PS50930">
    <property type="entry name" value="HTH_LYTTR"/>
    <property type="match status" value="1"/>
</dbReference>
<feature type="domain" description="Response regulatory" evidence="2">
    <location>
        <begin position="2"/>
        <end position="116"/>
    </location>
</feature>
<evidence type="ECO:0000259" key="3">
    <source>
        <dbReference type="PROSITE" id="PS50930"/>
    </source>
</evidence>
<evidence type="ECO:0000256" key="1">
    <source>
        <dbReference type="PROSITE-ProRule" id="PRU00169"/>
    </source>
</evidence>
<proteinExistence type="predicted"/>
<evidence type="ECO:0000313" key="4">
    <source>
        <dbReference type="EMBL" id="MBK9982620.1"/>
    </source>
</evidence>
<dbReference type="EMBL" id="JADKGY010000006">
    <property type="protein sequence ID" value="MBK9982620.1"/>
    <property type="molecule type" value="Genomic_DNA"/>
</dbReference>
<organism evidence="4 5">
    <name type="scientific">Candidatus Opimibacter skivensis</name>
    <dbReference type="NCBI Taxonomy" id="2982028"/>
    <lineage>
        <taxon>Bacteria</taxon>
        <taxon>Pseudomonadati</taxon>
        <taxon>Bacteroidota</taxon>
        <taxon>Saprospiria</taxon>
        <taxon>Saprospirales</taxon>
        <taxon>Saprospiraceae</taxon>
        <taxon>Candidatus Opimibacter</taxon>
    </lineage>
</organism>
<sequence length="251" mass="29176">MNILIVEDEKPAATRLSNMLKKVDPDAEIIGITDGVESTLNFLDQHTPPDLVFMDIHLADGSGLEIFKHHSFDGIGVIFSTAYDQYAIEAFKLNAVYYLLKPIKQEELELALDRFKQNKERNNDYKEIVNRLLSKQGNEKRFLIRMGQSLRLVHQSDIAYFYTSDKITFMMTREGRKYPVDYTLENLEEIIDSAKFFRINRQYIIHIDAIQQMHAHSKARVRIDLLPVAHEEVIVSTEKSPLFKKWLEGVE</sequence>
<dbReference type="SMART" id="SM00448">
    <property type="entry name" value="REC"/>
    <property type="match status" value="1"/>
</dbReference>
<evidence type="ECO:0000313" key="5">
    <source>
        <dbReference type="Proteomes" id="UP000808337"/>
    </source>
</evidence>
<dbReference type="InterPro" id="IPR046947">
    <property type="entry name" value="LytR-like"/>
</dbReference>
<dbReference type="GO" id="GO:0000156">
    <property type="term" value="F:phosphorelay response regulator activity"/>
    <property type="evidence" value="ECO:0007669"/>
    <property type="project" value="InterPro"/>
</dbReference>
<dbReference type="InterPro" id="IPR001789">
    <property type="entry name" value="Sig_transdc_resp-reg_receiver"/>
</dbReference>
<dbReference type="PANTHER" id="PTHR37299">
    <property type="entry name" value="TRANSCRIPTIONAL REGULATOR-RELATED"/>
    <property type="match status" value="1"/>
</dbReference>
<comment type="caution">
    <text evidence="4">The sequence shown here is derived from an EMBL/GenBank/DDBJ whole genome shotgun (WGS) entry which is preliminary data.</text>
</comment>
<dbReference type="Gene3D" id="2.40.50.1020">
    <property type="entry name" value="LytTr DNA-binding domain"/>
    <property type="match status" value="1"/>
</dbReference>
<dbReference type="PROSITE" id="PS50110">
    <property type="entry name" value="RESPONSE_REGULATORY"/>
    <property type="match status" value="1"/>
</dbReference>
<dbReference type="GO" id="GO:0003677">
    <property type="term" value="F:DNA binding"/>
    <property type="evidence" value="ECO:0007669"/>
    <property type="project" value="InterPro"/>
</dbReference>
<dbReference type="SUPFAM" id="SSF52172">
    <property type="entry name" value="CheY-like"/>
    <property type="match status" value="1"/>
</dbReference>
<feature type="domain" description="HTH LytTR-type" evidence="3">
    <location>
        <begin position="142"/>
        <end position="249"/>
    </location>
</feature>
<evidence type="ECO:0000259" key="2">
    <source>
        <dbReference type="PROSITE" id="PS50110"/>
    </source>
</evidence>
<dbReference type="InterPro" id="IPR007492">
    <property type="entry name" value="LytTR_DNA-bd_dom"/>
</dbReference>
<accession>A0A9D7SSQ7</accession>
<gene>
    <name evidence="4" type="ORF">IPP15_09360</name>
</gene>
<keyword evidence="1" id="KW-0597">Phosphoprotein</keyword>